<gene>
    <name evidence="1" type="ORF">G3I50_26850</name>
</gene>
<accession>A0A7K3S2U8</accession>
<dbReference type="RefSeq" id="WP_164206172.1">
    <property type="nucleotide sequence ID" value="NZ_JAAGMP010001186.1"/>
</dbReference>
<comment type="caution">
    <text evidence="1">The sequence shown here is derived from an EMBL/GenBank/DDBJ whole genome shotgun (WGS) entry which is preliminary data.</text>
</comment>
<evidence type="ECO:0000313" key="2">
    <source>
        <dbReference type="Proteomes" id="UP000469670"/>
    </source>
</evidence>
<dbReference type="AlphaFoldDB" id="A0A7K3S2U8"/>
<reference evidence="1 2" key="1">
    <citation type="submission" date="2020-01" db="EMBL/GenBank/DDBJ databases">
        <title>Insect and environment-associated Actinomycetes.</title>
        <authorList>
            <person name="Currrie C."/>
            <person name="Chevrette M."/>
            <person name="Carlson C."/>
            <person name="Stubbendieck R."/>
            <person name="Wendt-Pienkowski E."/>
        </authorList>
    </citation>
    <scope>NUCLEOTIDE SEQUENCE [LARGE SCALE GENOMIC DNA]</scope>
    <source>
        <strain evidence="1 2">SID7590</strain>
    </source>
</reference>
<organism evidence="1 2">
    <name type="scientific">Streptomyces parvus</name>
    <dbReference type="NCBI Taxonomy" id="66428"/>
    <lineage>
        <taxon>Bacteria</taxon>
        <taxon>Bacillati</taxon>
        <taxon>Actinomycetota</taxon>
        <taxon>Actinomycetes</taxon>
        <taxon>Kitasatosporales</taxon>
        <taxon>Streptomycetaceae</taxon>
        <taxon>Streptomyces</taxon>
    </lineage>
</organism>
<dbReference type="Proteomes" id="UP000469670">
    <property type="component" value="Unassembled WGS sequence"/>
</dbReference>
<dbReference type="EMBL" id="JAAGMP010001186">
    <property type="protein sequence ID" value="NEC21834.1"/>
    <property type="molecule type" value="Genomic_DNA"/>
</dbReference>
<name>A0A7K3S2U8_9ACTN</name>
<proteinExistence type="predicted"/>
<protein>
    <submittedName>
        <fullName evidence="1">Uncharacterized protein</fullName>
    </submittedName>
</protein>
<evidence type="ECO:0000313" key="1">
    <source>
        <dbReference type="EMBL" id="NEC21834.1"/>
    </source>
</evidence>
<sequence>MALHLLCKDPESPDNNSPTLYYDDESDTYLFQSWKVQDLTRLASISVPDHETVIEFPKRLLPLFPRPEGVTACSCKSAAS</sequence>